<protein>
    <submittedName>
        <fullName evidence="2">Uncharacterized protein</fullName>
    </submittedName>
</protein>
<keyword evidence="3" id="KW-1185">Reference proteome</keyword>
<dbReference type="AlphaFoldDB" id="A0A1H7VE82"/>
<dbReference type="Proteomes" id="UP000198744">
    <property type="component" value="Unassembled WGS sequence"/>
</dbReference>
<name>A0A1H7VE82_9BACT</name>
<sequence length="128" mass="14032">MRLEPARVGRVLSLFDSSGHDCILCTTLEGLGVELGSNMAASIESFPGLNKAIAEGFQRMESSLENLRLSLVDDQRFKDSILAFRPVKDEQKCKGISKRLGHPDAVDAEPGRKEPQKGEQNKGFATDK</sequence>
<evidence type="ECO:0000313" key="2">
    <source>
        <dbReference type="EMBL" id="SEM07556.1"/>
    </source>
</evidence>
<organism evidence="2 3">
    <name type="scientific">Syntrophus gentianae</name>
    <dbReference type="NCBI Taxonomy" id="43775"/>
    <lineage>
        <taxon>Bacteria</taxon>
        <taxon>Pseudomonadati</taxon>
        <taxon>Thermodesulfobacteriota</taxon>
        <taxon>Syntrophia</taxon>
        <taxon>Syntrophales</taxon>
        <taxon>Syntrophaceae</taxon>
        <taxon>Syntrophus</taxon>
    </lineage>
</organism>
<evidence type="ECO:0000256" key="1">
    <source>
        <dbReference type="SAM" id="MobiDB-lite"/>
    </source>
</evidence>
<reference evidence="2 3" key="1">
    <citation type="submission" date="2016-10" db="EMBL/GenBank/DDBJ databases">
        <authorList>
            <person name="de Groot N.N."/>
        </authorList>
    </citation>
    <scope>NUCLEOTIDE SEQUENCE [LARGE SCALE GENOMIC DNA]</scope>
    <source>
        <strain evidence="2 3">DSM 8423</strain>
    </source>
</reference>
<feature type="region of interest" description="Disordered" evidence="1">
    <location>
        <begin position="94"/>
        <end position="128"/>
    </location>
</feature>
<accession>A0A1H7VE82</accession>
<dbReference type="EMBL" id="FOBS01000003">
    <property type="protein sequence ID" value="SEM07556.1"/>
    <property type="molecule type" value="Genomic_DNA"/>
</dbReference>
<evidence type="ECO:0000313" key="3">
    <source>
        <dbReference type="Proteomes" id="UP000198744"/>
    </source>
</evidence>
<proteinExistence type="predicted"/>
<feature type="compositionally biased region" description="Basic and acidic residues" evidence="1">
    <location>
        <begin position="101"/>
        <end position="128"/>
    </location>
</feature>
<gene>
    <name evidence="2" type="ORF">SAMN04489760_103208</name>
</gene>